<evidence type="ECO:0000313" key="4">
    <source>
        <dbReference type="Proteomes" id="UP001589654"/>
    </source>
</evidence>
<dbReference type="Proteomes" id="UP001589654">
    <property type="component" value="Unassembled WGS sequence"/>
</dbReference>
<proteinExistence type="predicted"/>
<sequence>MKNSMHLLVILALLLSSCNGKKEKENSGNSKDEMNHQTTVQEHDHSHESIVPDAQQVNVKINNSTTKFLEAYLSIREALAQDKSALVAEESEKLKQGFENINPSPKDELSKDIYENILNQVEALIQNKGNISDQRENFENLSNGVKTLVVQLGADRTLFQTYCPMFKDNKGGIWLSSSPEVENPYFGGKMLTCGSVQEVLSTSQSH</sequence>
<evidence type="ECO:0000259" key="2">
    <source>
        <dbReference type="Pfam" id="PF11827"/>
    </source>
</evidence>
<protein>
    <submittedName>
        <fullName evidence="3">DUF3347 domain-containing protein</fullName>
    </submittedName>
</protein>
<keyword evidence="4" id="KW-1185">Reference proteome</keyword>
<dbReference type="PROSITE" id="PS51257">
    <property type="entry name" value="PROKAR_LIPOPROTEIN"/>
    <property type="match status" value="1"/>
</dbReference>
<feature type="region of interest" description="Disordered" evidence="1">
    <location>
        <begin position="21"/>
        <end position="48"/>
    </location>
</feature>
<comment type="caution">
    <text evidence="3">The sequence shown here is derived from an EMBL/GenBank/DDBJ whole genome shotgun (WGS) entry which is preliminary data.</text>
</comment>
<dbReference type="EMBL" id="JBHMEW010000067">
    <property type="protein sequence ID" value="MFB9213305.1"/>
    <property type="molecule type" value="Genomic_DNA"/>
</dbReference>
<feature type="domain" description="DUF3347" evidence="2">
    <location>
        <begin position="69"/>
        <end position="155"/>
    </location>
</feature>
<dbReference type="InterPro" id="IPR021782">
    <property type="entry name" value="DUF3347"/>
</dbReference>
<accession>A0ABV5JAZ4</accession>
<dbReference type="RefSeq" id="WP_290248647.1">
    <property type="nucleotide sequence ID" value="NZ_JAUFQT010000001.1"/>
</dbReference>
<evidence type="ECO:0000313" key="3">
    <source>
        <dbReference type="EMBL" id="MFB9213305.1"/>
    </source>
</evidence>
<evidence type="ECO:0000256" key="1">
    <source>
        <dbReference type="SAM" id="MobiDB-lite"/>
    </source>
</evidence>
<name>A0ABV5JAZ4_9BACT</name>
<reference evidence="3 4" key="1">
    <citation type="submission" date="2024-09" db="EMBL/GenBank/DDBJ databases">
        <authorList>
            <person name="Sun Q."/>
            <person name="Mori K."/>
        </authorList>
    </citation>
    <scope>NUCLEOTIDE SEQUENCE [LARGE SCALE GENOMIC DNA]</scope>
    <source>
        <strain evidence="3 4">CECT 7682</strain>
    </source>
</reference>
<organism evidence="3 4">
    <name type="scientific">Echinicola jeungdonensis</name>
    <dbReference type="NCBI Taxonomy" id="709343"/>
    <lineage>
        <taxon>Bacteria</taxon>
        <taxon>Pseudomonadati</taxon>
        <taxon>Bacteroidota</taxon>
        <taxon>Cytophagia</taxon>
        <taxon>Cytophagales</taxon>
        <taxon>Cyclobacteriaceae</taxon>
        <taxon>Echinicola</taxon>
    </lineage>
</organism>
<gene>
    <name evidence="3" type="ORF">ACFFUR_15925</name>
</gene>
<dbReference type="Pfam" id="PF11827">
    <property type="entry name" value="DUF3347"/>
    <property type="match status" value="1"/>
</dbReference>